<proteinExistence type="inferred from homology"/>
<gene>
    <name evidence="4" type="ORF">BDY17DRAFT_161756</name>
</gene>
<dbReference type="SUPFAM" id="SSF51735">
    <property type="entry name" value="NAD(P)-binding Rossmann-fold domains"/>
    <property type="match status" value="1"/>
</dbReference>
<keyword evidence="5" id="KW-1185">Reference proteome</keyword>
<dbReference type="EMBL" id="MU001636">
    <property type="protein sequence ID" value="KAF2482544.1"/>
    <property type="molecule type" value="Genomic_DNA"/>
</dbReference>
<accession>A0A6A6PSA4</accession>
<dbReference type="GO" id="GO:0016491">
    <property type="term" value="F:oxidoreductase activity"/>
    <property type="evidence" value="ECO:0007669"/>
    <property type="project" value="UniProtKB-KW"/>
</dbReference>
<dbReference type="GeneID" id="54470724"/>
<keyword evidence="3" id="KW-0560">Oxidoreductase</keyword>
<dbReference type="OrthoDB" id="191139at2759"/>
<dbReference type="InterPro" id="IPR002347">
    <property type="entry name" value="SDR_fam"/>
</dbReference>
<sequence length="317" mass="34418">MGNLLASPAPPTLTEKNLSSQAGKVFVVTGSTSGIGFELAQILYAANAKVWIVARSASKAQATVDRIRTAHPDSQGQLEILIVDFNDLTKIKPAAEDFLRRETRLDVLWNNAGVMIPPKGTKTAQQYEAQIGVNALAPHLFTKLLAPVLLKTAEVQAAGNPRVVWVSSSAAERFAPQGGVDLDALGKESSYSQWQNYGMSKAANIFQAAECARRYGEAGIMSVAADPGNLNTDLYQNMPRYQLFLVKRLALKPAIYGAYTELFAGLSGQITAANNGAWVVPWGQVANPRKDIDAERDGNGVAKRFWEWCDEQVAMYE</sequence>
<dbReference type="Proteomes" id="UP000799767">
    <property type="component" value="Unassembled WGS sequence"/>
</dbReference>
<dbReference type="RefSeq" id="XP_033589114.1">
    <property type="nucleotide sequence ID" value="XM_033729722.1"/>
</dbReference>
<protein>
    <submittedName>
        <fullName evidence="4">Short-chain dehydrogenase</fullName>
    </submittedName>
</protein>
<organism evidence="4 5">
    <name type="scientific">Neohortaea acidophila</name>
    <dbReference type="NCBI Taxonomy" id="245834"/>
    <lineage>
        <taxon>Eukaryota</taxon>
        <taxon>Fungi</taxon>
        <taxon>Dikarya</taxon>
        <taxon>Ascomycota</taxon>
        <taxon>Pezizomycotina</taxon>
        <taxon>Dothideomycetes</taxon>
        <taxon>Dothideomycetidae</taxon>
        <taxon>Mycosphaerellales</taxon>
        <taxon>Teratosphaeriaceae</taxon>
        <taxon>Neohortaea</taxon>
    </lineage>
</organism>
<dbReference type="Gene3D" id="3.40.50.720">
    <property type="entry name" value="NAD(P)-binding Rossmann-like Domain"/>
    <property type="match status" value="1"/>
</dbReference>
<dbReference type="PANTHER" id="PTHR24320:SF236">
    <property type="entry name" value="SHORT-CHAIN DEHYDROGENASE-RELATED"/>
    <property type="match status" value="1"/>
</dbReference>
<dbReference type="PRINTS" id="PR00081">
    <property type="entry name" value="GDHRDH"/>
</dbReference>
<evidence type="ECO:0000313" key="4">
    <source>
        <dbReference type="EMBL" id="KAF2482544.1"/>
    </source>
</evidence>
<name>A0A6A6PSA4_9PEZI</name>
<evidence type="ECO:0000256" key="1">
    <source>
        <dbReference type="ARBA" id="ARBA00006484"/>
    </source>
</evidence>
<comment type="similarity">
    <text evidence="1">Belongs to the short-chain dehydrogenases/reductases (SDR) family.</text>
</comment>
<dbReference type="Pfam" id="PF00106">
    <property type="entry name" value="adh_short"/>
    <property type="match status" value="1"/>
</dbReference>
<evidence type="ECO:0000256" key="3">
    <source>
        <dbReference type="ARBA" id="ARBA00023002"/>
    </source>
</evidence>
<dbReference type="InterPro" id="IPR036291">
    <property type="entry name" value="NAD(P)-bd_dom_sf"/>
</dbReference>
<evidence type="ECO:0000256" key="2">
    <source>
        <dbReference type="ARBA" id="ARBA00022857"/>
    </source>
</evidence>
<dbReference type="PANTHER" id="PTHR24320">
    <property type="entry name" value="RETINOL DEHYDROGENASE"/>
    <property type="match status" value="1"/>
</dbReference>
<evidence type="ECO:0000313" key="5">
    <source>
        <dbReference type="Proteomes" id="UP000799767"/>
    </source>
</evidence>
<dbReference type="AlphaFoldDB" id="A0A6A6PSA4"/>
<reference evidence="4" key="1">
    <citation type="journal article" date="2020" name="Stud. Mycol.">
        <title>101 Dothideomycetes genomes: a test case for predicting lifestyles and emergence of pathogens.</title>
        <authorList>
            <person name="Haridas S."/>
            <person name="Albert R."/>
            <person name="Binder M."/>
            <person name="Bloem J."/>
            <person name="Labutti K."/>
            <person name="Salamov A."/>
            <person name="Andreopoulos B."/>
            <person name="Baker S."/>
            <person name="Barry K."/>
            <person name="Bills G."/>
            <person name="Bluhm B."/>
            <person name="Cannon C."/>
            <person name="Castanera R."/>
            <person name="Culley D."/>
            <person name="Daum C."/>
            <person name="Ezra D."/>
            <person name="Gonzalez J."/>
            <person name="Henrissat B."/>
            <person name="Kuo A."/>
            <person name="Liang C."/>
            <person name="Lipzen A."/>
            <person name="Lutzoni F."/>
            <person name="Magnuson J."/>
            <person name="Mondo S."/>
            <person name="Nolan M."/>
            <person name="Ohm R."/>
            <person name="Pangilinan J."/>
            <person name="Park H.-J."/>
            <person name="Ramirez L."/>
            <person name="Alfaro M."/>
            <person name="Sun H."/>
            <person name="Tritt A."/>
            <person name="Yoshinaga Y."/>
            <person name="Zwiers L.-H."/>
            <person name="Turgeon B."/>
            <person name="Goodwin S."/>
            <person name="Spatafora J."/>
            <person name="Crous P."/>
            <person name="Grigoriev I."/>
        </authorList>
    </citation>
    <scope>NUCLEOTIDE SEQUENCE</scope>
    <source>
        <strain evidence="4">CBS 113389</strain>
    </source>
</reference>
<keyword evidence="2" id="KW-0521">NADP</keyword>